<name>A0ABV9KC42_9RHOB</name>
<proteinExistence type="predicted"/>
<comment type="caution">
    <text evidence="2">The sequence shown here is derived from an EMBL/GenBank/DDBJ whole genome shotgun (WGS) entry which is preliminary data.</text>
</comment>
<protein>
    <submittedName>
        <fullName evidence="2">Uncharacterized protein</fullName>
    </submittedName>
</protein>
<organism evidence="2 3">
    <name type="scientific">Seohaeicola nanhaiensis</name>
    <dbReference type="NCBI Taxonomy" id="1387282"/>
    <lineage>
        <taxon>Bacteria</taxon>
        <taxon>Pseudomonadati</taxon>
        <taxon>Pseudomonadota</taxon>
        <taxon>Alphaproteobacteria</taxon>
        <taxon>Rhodobacterales</taxon>
        <taxon>Roseobacteraceae</taxon>
        <taxon>Seohaeicola</taxon>
    </lineage>
</organism>
<sequence>MDSDTQHPALALTRALERPAQTLAMVAQMLVGLGLFVALVLKVYMLIFSDHVCEDGSITLGNMIRCTSPLTLIAQSLILIAGARFAALMFSMTPTRLLEPLLLALVGYVLLFLAGVSVSTATWYLALILAVLFAAVSALTLALRFWR</sequence>
<evidence type="ECO:0000313" key="3">
    <source>
        <dbReference type="Proteomes" id="UP001595973"/>
    </source>
</evidence>
<keyword evidence="1" id="KW-1133">Transmembrane helix</keyword>
<evidence type="ECO:0000256" key="1">
    <source>
        <dbReference type="SAM" id="Phobius"/>
    </source>
</evidence>
<evidence type="ECO:0000313" key="2">
    <source>
        <dbReference type="EMBL" id="MFC4667206.1"/>
    </source>
</evidence>
<reference evidence="3" key="1">
    <citation type="journal article" date="2019" name="Int. J. Syst. Evol. Microbiol.">
        <title>The Global Catalogue of Microorganisms (GCM) 10K type strain sequencing project: providing services to taxonomists for standard genome sequencing and annotation.</title>
        <authorList>
            <consortium name="The Broad Institute Genomics Platform"/>
            <consortium name="The Broad Institute Genome Sequencing Center for Infectious Disease"/>
            <person name="Wu L."/>
            <person name="Ma J."/>
        </authorList>
    </citation>
    <scope>NUCLEOTIDE SEQUENCE [LARGE SCALE GENOMIC DNA]</scope>
    <source>
        <strain evidence="3">CGMCC 4.7283</strain>
    </source>
</reference>
<feature type="transmembrane region" description="Helical" evidence="1">
    <location>
        <begin position="123"/>
        <end position="146"/>
    </location>
</feature>
<dbReference type="RefSeq" id="WP_380715200.1">
    <property type="nucleotide sequence ID" value="NZ_JBHSGI010000002.1"/>
</dbReference>
<accession>A0ABV9KC42</accession>
<keyword evidence="3" id="KW-1185">Reference proteome</keyword>
<feature type="transmembrane region" description="Helical" evidence="1">
    <location>
        <begin position="97"/>
        <end position="117"/>
    </location>
</feature>
<feature type="transmembrane region" description="Helical" evidence="1">
    <location>
        <begin position="67"/>
        <end position="90"/>
    </location>
</feature>
<feature type="transmembrane region" description="Helical" evidence="1">
    <location>
        <begin position="23"/>
        <end position="47"/>
    </location>
</feature>
<dbReference type="EMBL" id="JBHSGI010000002">
    <property type="protein sequence ID" value="MFC4667206.1"/>
    <property type="molecule type" value="Genomic_DNA"/>
</dbReference>
<gene>
    <name evidence="2" type="ORF">ACFO5X_01460</name>
</gene>
<keyword evidence="1" id="KW-0472">Membrane</keyword>
<dbReference type="Proteomes" id="UP001595973">
    <property type="component" value="Unassembled WGS sequence"/>
</dbReference>
<keyword evidence="1" id="KW-0812">Transmembrane</keyword>